<dbReference type="InterPro" id="IPR024997">
    <property type="entry name" value="DUF3892"/>
</dbReference>
<dbReference type="AlphaFoldDB" id="A0A9D5K8E7"/>
<gene>
    <name evidence="1" type="ORF">GF359_03965</name>
</gene>
<comment type="caution">
    <text evidence="1">The sequence shown here is derived from an EMBL/GenBank/DDBJ whole genome shotgun (WGS) entry which is preliminary data.</text>
</comment>
<proteinExistence type="predicted"/>
<accession>A0A9D5K8E7</accession>
<name>A0A9D5K8E7_UNCW3</name>
<reference evidence="1" key="1">
    <citation type="submission" date="2019-11" db="EMBL/GenBank/DDBJ databases">
        <title>Microbial mats filling the niche in hypersaline microbial mats.</title>
        <authorList>
            <person name="Wong H.L."/>
            <person name="Macleod F.I."/>
            <person name="White R.A. III"/>
            <person name="Burns B.P."/>
        </authorList>
    </citation>
    <scope>NUCLEOTIDE SEQUENCE</scope>
    <source>
        <strain evidence="1">Bin_327</strain>
    </source>
</reference>
<sequence>MAKWADYLISAVRYDENHERIVKVRYCLHQEDGIRATEYEISRSTVVSRIENGYTFITVFLDKDEKVWRKGSEVHIITVDGEKFIRTDTNAKKADNLENLPEF</sequence>
<organism evidence="1 2">
    <name type="scientific">candidate division WOR-3 bacterium</name>
    <dbReference type="NCBI Taxonomy" id="2052148"/>
    <lineage>
        <taxon>Bacteria</taxon>
        <taxon>Bacteria division WOR-3</taxon>
    </lineage>
</organism>
<protein>
    <submittedName>
        <fullName evidence="1">DUF3892 domain-containing protein</fullName>
    </submittedName>
</protein>
<dbReference type="Pfam" id="PF13031">
    <property type="entry name" value="DUF3892"/>
    <property type="match status" value="1"/>
</dbReference>
<dbReference type="EMBL" id="WJKJ01000126">
    <property type="protein sequence ID" value="MBD3364353.1"/>
    <property type="molecule type" value="Genomic_DNA"/>
</dbReference>
<dbReference type="Proteomes" id="UP000630660">
    <property type="component" value="Unassembled WGS sequence"/>
</dbReference>
<evidence type="ECO:0000313" key="1">
    <source>
        <dbReference type="EMBL" id="MBD3364353.1"/>
    </source>
</evidence>
<evidence type="ECO:0000313" key="2">
    <source>
        <dbReference type="Proteomes" id="UP000630660"/>
    </source>
</evidence>